<dbReference type="InterPro" id="IPR036556">
    <property type="entry name" value="PAD_central_sf"/>
</dbReference>
<dbReference type="FunFam" id="2.60.40.1700:FF:000001">
    <property type="entry name" value="Protein-arginine deiminase type-2"/>
    <property type="match status" value="1"/>
</dbReference>
<name>A0A669F6A3_ORENI</name>
<evidence type="ECO:0000256" key="8">
    <source>
        <dbReference type="PIRSR" id="PIRSR001247-1"/>
    </source>
</evidence>
<dbReference type="GO" id="GO:0005737">
    <property type="term" value="C:cytoplasm"/>
    <property type="evidence" value="ECO:0007669"/>
    <property type="project" value="UniProtKB-SubCell"/>
</dbReference>
<dbReference type="Gene3D" id="2.60.40.1860">
    <property type="entry name" value="Protein-arginine deiminase, N-terminal domain"/>
    <property type="match status" value="1"/>
</dbReference>
<dbReference type="PIRSF" id="PIRSF001247">
    <property type="entry name" value="Protein-arginine_deiminase"/>
    <property type="match status" value="1"/>
</dbReference>
<dbReference type="GO" id="GO:0004668">
    <property type="term" value="F:protein-arginine deiminase activity"/>
    <property type="evidence" value="ECO:0007669"/>
    <property type="project" value="UniProtKB-EC"/>
</dbReference>
<dbReference type="FunFam" id="3.75.10.10:FF:000003">
    <property type="entry name" value="Protein-arginine deiminase type-2"/>
    <property type="match status" value="1"/>
</dbReference>
<dbReference type="Proteomes" id="UP000005207">
    <property type="component" value="Linkage group LG5"/>
</dbReference>
<dbReference type="InterPro" id="IPR038685">
    <property type="entry name" value="PAD_N_sf"/>
</dbReference>
<dbReference type="SUPFAM" id="SSF55909">
    <property type="entry name" value="Pentein"/>
    <property type="match status" value="1"/>
</dbReference>
<dbReference type="AlphaFoldDB" id="A0A669F6A3"/>
<feature type="active site" evidence="8">
    <location>
        <position position="423"/>
    </location>
</feature>
<feature type="active site" evidence="8">
    <location>
        <position position="600"/>
    </location>
</feature>
<comment type="similarity">
    <text evidence="2">Belongs to the protein arginine deiminase family.</text>
</comment>
<feature type="active site" evidence="8">
    <location>
        <position position="425"/>
    </location>
</feature>
<proteinExistence type="inferred from homology"/>
<keyword evidence="6" id="KW-0106">Calcium</keyword>
<evidence type="ECO:0000256" key="2">
    <source>
        <dbReference type="ARBA" id="ARBA00008166"/>
    </source>
</evidence>
<evidence type="ECO:0000259" key="10">
    <source>
        <dbReference type="Pfam" id="PF08526"/>
    </source>
</evidence>
<gene>
    <name evidence="12" type="primary">PADI3</name>
    <name evidence="12" type="synonym">padi2</name>
</gene>
<comment type="catalytic activity">
    <reaction evidence="7">
        <text>L-arginyl-[protein] + H2O = L-citrullyl-[protein] + NH4(+)</text>
        <dbReference type="Rhea" id="RHEA:18089"/>
        <dbReference type="Rhea" id="RHEA-COMP:10532"/>
        <dbReference type="Rhea" id="RHEA-COMP:10588"/>
        <dbReference type="ChEBI" id="CHEBI:15377"/>
        <dbReference type="ChEBI" id="CHEBI:28938"/>
        <dbReference type="ChEBI" id="CHEBI:29965"/>
        <dbReference type="ChEBI" id="CHEBI:83397"/>
        <dbReference type="EC" id="3.5.3.15"/>
    </reaction>
</comment>
<dbReference type="Gene3D" id="3.75.10.10">
    <property type="entry name" value="L-arginine/glycine Amidinotransferase, Chain A"/>
    <property type="match status" value="1"/>
</dbReference>
<dbReference type="Ensembl" id="ENSONIT00000060862.1">
    <property type="protein sequence ID" value="ENSONIP00000080202.1"/>
    <property type="gene ID" value="ENSONIG00000014783.2"/>
</dbReference>
<evidence type="ECO:0000256" key="4">
    <source>
        <dbReference type="ARBA" id="ARBA00022490"/>
    </source>
</evidence>
<keyword evidence="4" id="KW-0963">Cytoplasm</keyword>
<feature type="domain" description="Protein-arginine deiminase (PAD) N-terminal" evidence="10">
    <location>
        <begin position="16"/>
        <end position="97"/>
    </location>
</feature>
<sequence>MFVLYKTPVIKLCFCLVLRSAPPTSKFFSVKGTANVQYSISPTPRDTSHLSPIPLTENSVLLISRDHASQHENDSKLSVQYYGANKEVLGRAVVHLTAVELSLDVDADRDGIVEKNNPNKGSWKWGPDGHGAILLVNCDSEKTYKKTPDSEEKNIYKVSDLKDMSVMVLRTKGPGKLPEGYKLTMHISQGDAESVRVFRNRSTEVPNTQKLYNLFVKDYPLVLSSDVLSKEVPYLGGVAEMNFYVEGLRFPDKDFNGLRYSVTLTSDNYQFLKGMRNLVAKSGYKLNICHEYVNRGDRWMQDELEFGYIDSPHHRFPVVLDSPRDGDLANFPYDELLGPDFGYVTRVALDEHVSSLDSFGNLEVSPPVTVNGKKYPLGRIIIGVAFPTATKGRNMTKVVQDFLWAQKVQEPIALFSDWLLVGHVDEFMTFVPAPDRKGFRLLLASPDAGYKLFRGLQNSGHGQATLFDGLTNAEQITLDEILEDEKLQAENNYVQSCIDWNRDVLKRELGLDDEDIIDLPILFKLVEDENEYRAVAYYPDMVNMIVLGKNLGIPKPFGPKVNGRCALEAEMCSLMEGLGLKCTFIDDYSSYHQLLGEVHCGSNVRREPFEFKWWNLEM</sequence>
<evidence type="ECO:0000259" key="11">
    <source>
        <dbReference type="Pfam" id="PF08527"/>
    </source>
</evidence>
<feature type="active site" evidence="8">
    <location>
        <position position="302"/>
    </location>
</feature>
<dbReference type="GO" id="GO:0005509">
    <property type="term" value="F:calcium ion binding"/>
    <property type="evidence" value="ECO:0007669"/>
    <property type="project" value="InterPro"/>
</dbReference>
<evidence type="ECO:0000256" key="7">
    <source>
        <dbReference type="ARBA" id="ARBA00048487"/>
    </source>
</evidence>
<reference evidence="13" key="1">
    <citation type="submission" date="2012-01" db="EMBL/GenBank/DDBJ databases">
        <title>The Genome Sequence of Oreochromis niloticus (Nile Tilapia).</title>
        <authorList>
            <consortium name="Broad Institute Genome Assembly Team"/>
            <consortium name="Broad Institute Sequencing Platform"/>
            <person name="Di Palma F."/>
            <person name="Johnson J."/>
            <person name="Lander E.S."/>
            <person name="Lindblad-Toh K."/>
        </authorList>
    </citation>
    <scope>NUCLEOTIDE SEQUENCE [LARGE SCALE GENOMIC DNA]</scope>
</reference>
<dbReference type="Pfam" id="PF03068">
    <property type="entry name" value="PAD"/>
    <property type="match status" value="1"/>
</dbReference>
<accession>A0A669F6A3</accession>
<keyword evidence="5" id="KW-0378">Hydrolase</keyword>
<dbReference type="EC" id="3.5.3.15" evidence="3"/>
<reference evidence="12" key="2">
    <citation type="submission" date="2025-08" db="UniProtKB">
        <authorList>
            <consortium name="Ensembl"/>
        </authorList>
    </citation>
    <scope>IDENTIFICATION</scope>
</reference>
<evidence type="ECO:0000313" key="13">
    <source>
        <dbReference type="Proteomes" id="UP000005207"/>
    </source>
</evidence>
<dbReference type="SUPFAM" id="SSF49503">
    <property type="entry name" value="Cupredoxins"/>
    <property type="match status" value="1"/>
</dbReference>
<keyword evidence="13" id="KW-1185">Reference proteome</keyword>
<dbReference type="GeneTree" id="ENSGT00940000153217"/>
<comment type="subcellular location">
    <subcellularLocation>
        <location evidence="1">Cytoplasm</location>
    </subcellularLocation>
</comment>
<dbReference type="InterPro" id="IPR013733">
    <property type="entry name" value="Prot_Arg_deaminase_cen_dom"/>
</dbReference>
<dbReference type="InterPro" id="IPR013732">
    <property type="entry name" value="PAD_N"/>
</dbReference>
<dbReference type="PANTHER" id="PTHR10837:SF8">
    <property type="entry name" value="PROTEIN-ARGININE DEIMINASE"/>
    <property type="match status" value="1"/>
</dbReference>
<feature type="domain" description="Protein-arginine deiminase C-terminal" evidence="9">
    <location>
        <begin position="267"/>
        <end position="615"/>
    </location>
</feature>
<dbReference type="Pfam" id="PF08527">
    <property type="entry name" value="PAD_M"/>
    <property type="match status" value="1"/>
</dbReference>
<dbReference type="InterPro" id="IPR008972">
    <property type="entry name" value="Cupredoxin"/>
</dbReference>
<dbReference type="PANTHER" id="PTHR10837">
    <property type="entry name" value="PEPTIDYLARGININE DEIMINASE"/>
    <property type="match status" value="1"/>
</dbReference>
<feature type="domain" description="Protein-arginine deiminase (PAD) central" evidence="11">
    <location>
        <begin position="99"/>
        <end position="264"/>
    </location>
</feature>
<evidence type="ECO:0000256" key="3">
    <source>
        <dbReference type="ARBA" id="ARBA00012200"/>
    </source>
</evidence>
<protein>
    <recommendedName>
        <fullName evidence="3">protein-arginine deiminase</fullName>
        <ecNumber evidence="3">3.5.3.15</ecNumber>
    </recommendedName>
</protein>
<dbReference type="InterPro" id="IPR013530">
    <property type="entry name" value="PAD_C"/>
</dbReference>
<reference evidence="12" key="3">
    <citation type="submission" date="2025-09" db="UniProtKB">
        <authorList>
            <consortium name="Ensembl"/>
        </authorList>
    </citation>
    <scope>IDENTIFICATION</scope>
</reference>
<evidence type="ECO:0000259" key="9">
    <source>
        <dbReference type="Pfam" id="PF03068"/>
    </source>
</evidence>
<dbReference type="InterPro" id="IPR004303">
    <property type="entry name" value="PAD"/>
</dbReference>
<dbReference type="GO" id="GO:0005634">
    <property type="term" value="C:nucleus"/>
    <property type="evidence" value="ECO:0007669"/>
    <property type="project" value="TreeGrafter"/>
</dbReference>
<evidence type="ECO:0000313" key="12">
    <source>
        <dbReference type="Ensembl" id="ENSONIP00000080202.1"/>
    </source>
</evidence>
<dbReference type="SUPFAM" id="SSF110083">
    <property type="entry name" value="Peptidylarginine deiminase Pad4, middle domain"/>
    <property type="match status" value="1"/>
</dbReference>
<evidence type="ECO:0000256" key="1">
    <source>
        <dbReference type="ARBA" id="ARBA00004496"/>
    </source>
</evidence>
<evidence type="ECO:0000256" key="5">
    <source>
        <dbReference type="ARBA" id="ARBA00022801"/>
    </source>
</evidence>
<dbReference type="Pfam" id="PF08526">
    <property type="entry name" value="PAD_N"/>
    <property type="match status" value="1"/>
</dbReference>
<evidence type="ECO:0000256" key="6">
    <source>
        <dbReference type="ARBA" id="ARBA00022837"/>
    </source>
</evidence>
<organism evidence="12 13">
    <name type="scientific">Oreochromis niloticus</name>
    <name type="common">Nile tilapia</name>
    <name type="synonym">Tilapia nilotica</name>
    <dbReference type="NCBI Taxonomy" id="8128"/>
    <lineage>
        <taxon>Eukaryota</taxon>
        <taxon>Metazoa</taxon>
        <taxon>Chordata</taxon>
        <taxon>Craniata</taxon>
        <taxon>Vertebrata</taxon>
        <taxon>Euteleostomi</taxon>
        <taxon>Actinopterygii</taxon>
        <taxon>Neopterygii</taxon>
        <taxon>Teleostei</taxon>
        <taxon>Neoteleostei</taxon>
        <taxon>Acanthomorphata</taxon>
        <taxon>Ovalentaria</taxon>
        <taxon>Cichlomorphae</taxon>
        <taxon>Cichliformes</taxon>
        <taxon>Cichlidae</taxon>
        <taxon>African cichlids</taxon>
        <taxon>Pseudocrenilabrinae</taxon>
        <taxon>Oreochromini</taxon>
        <taxon>Oreochromis</taxon>
    </lineage>
</organism>